<dbReference type="Gene3D" id="3.40.50.300">
    <property type="entry name" value="P-loop containing nucleotide triphosphate hydrolases"/>
    <property type="match status" value="1"/>
</dbReference>
<gene>
    <name evidence="2" type="ORF">SAMN04244550_03180</name>
</gene>
<dbReference type="InterPro" id="IPR024628">
    <property type="entry name" value="Sulfotransferase_Stf0_dom"/>
</dbReference>
<dbReference type="InterPro" id="IPR027417">
    <property type="entry name" value="P-loop_NTPase"/>
</dbReference>
<dbReference type="Pfam" id="PF09037">
    <property type="entry name" value="Sulphotransf"/>
    <property type="match status" value="1"/>
</dbReference>
<dbReference type="AlphaFoldDB" id="A0A1G7QDB0"/>
<reference evidence="2 3" key="1">
    <citation type="submission" date="2016-10" db="EMBL/GenBank/DDBJ databases">
        <authorList>
            <person name="de Groot N.N."/>
        </authorList>
    </citation>
    <scope>NUCLEOTIDE SEQUENCE [LARGE SCALE GENOMIC DNA]</scope>
    <source>
        <strain evidence="3">DSM 938 / 37b4</strain>
    </source>
</reference>
<proteinExistence type="predicted"/>
<sequence>MFKMKKLNLNLRAFADLGVEIPDTPLDLSGALRESGINYPYVIVTMGRTGSTWLAAALGQIPEMNAPNEYFSQEAIKYYGDFSQPQSFDKYFRSVLTKHGRNGCFGFKINPRRLAWLGDAIDMKATFPMSNCAWIEMKRLNLVKQAFSYARAKTSGHWHNFEGRPQDSGDNPPVSDQLVWQHILEILQEERIFADFCKINSIKPMLTYYEEIYDAKEQLLIRITSYIRSGFDVRPRLEKVRDRVTKLKTADLDEEASFIFRYADEINLIMSERDTIPLNQVEAFVSRAA</sequence>
<feature type="domain" description="Sulphotransferase Stf0" evidence="1">
    <location>
        <begin position="41"/>
        <end position="239"/>
    </location>
</feature>
<dbReference type="EMBL" id="FNAY01000023">
    <property type="protein sequence ID" value="SDF96492.1"/>
    <property type="molecule type" value="Genomic_DNA"/>
</dbReference>
<dbReference type="RefSeq" id="WP_074555832.1">
    <property type="nucleotide sequence ID" value="NZ_CP119563.1"/>
</dbReference>
<organism evidence="2 3">
    <name type="scientific">Rhodobacter capsulatus</name>
    <name type="common">Rhodopseudomonas capsulata</name>
    <dbReference type="NCBI Taxonomy" id="1061"/>
    <lineage>
        <taxon>Bacteria</taxon>
        <taxon>Pseudomonadati</taxon>
        <taxon>Pseudomonadota</taxon>
        <taxon>Alphaproteobacteria</taxon>
        <taxon>Rhodobacterales</taxon>
        <taxon>Rhodobacter group</taxon>
        <taxon>Rhodobacter</taxon>
    </lineage>
</organism>
<dbReference type="GO" id="GO:0016740">
    <property type="term" value="F:transferase activity"/>
    <property type="evidence" value="ECO:0007669"/>
    <property type="project" value="UniProtKB-KW"/>
</dbReference>
<dbReference type="SUPFAM" id="SSF52540">
    <property type="entry name" value="P-loop containing nucleoside triphosphate hydrolases"/>
    <property type="match status" value="1"/>
</dbReference>
<dbReference type="Proteomes" id="UP000183812">
    <property type="component" value="Unassembled WGS sequence"/>
</dbReference>
<dbReference type="OrthoDB" id="5562925at2"/>
<evidence type="ECO:0000313" key="2">
    <source>
        <dbReference type="EMBL" id="SDF96492.1"/>
    </source>
</evidence>
<protein>
    <submittedName>
        <fullName evidence="2">LPS sulfotransferase NodH</fullName>
    </submittedName>
</protein>
<accession>A0A1G7QDB0</accession>
<evidence type="ECO:0000313" key="3">
    <source>
        <dbReference type="Proteomes" id="UP000183812"/>
    </source>
</evidence>
<name>A0A1G7QDB0_RHOCA</name>
<evidence type="ECO:0000259" key="1">
    <source>
        <dbReference type="Pfam" id="PF09037"/>
    </source>
</evidence>
<keyword evidence="2" id="KW-0808">Transferase</keyword>